<dbReference type="EMBL" id="DP000009">
    <property type="protein sequence ID" value="ABF95268.1"/>
    <property type="molecule type" value="Genomic_DNA"/>
</dbReference>
<sequence>MAPAVQVEGCKVLCVPGQSGVRAEARQWLAVGLCLWQADSITYVGP</sequence>
<organism evidence="1">
    <name type="scientific">Oryza sativa subsp. japonica</name>
    <name type="common">Rice</name>
    <dbReference type="NCBI Taxonomy" id="39947"/>
    <lineage>
        <taxon>Eukaryota</taxon>
        <taxon>Viridiplantae</taxon>
        <taxon>Streptophyta</taxon>
        <taxon>Embryophyta</taxon>
        <taxon>Tracheophyta</taxon>
        <taxon>Spermatophyta</taxon>
        <taxon>Magnoliopsida</taxon>
        <taxon>Liliopsida</taxon>
        <taxon>Poales</taxon>
        <taxon>Poaceae</taxon>
        <taxon>BOP clade</taxon>
        <taxon>Oryzoideae</taxon>
        <taxon>Oryzeae</taxon>
        <taxon>Oryzinae</taxon>
        <taxon>Oryza</taxon>
        <taxon>Oryza sativa</taxon>
    </lineage>
</organism>
<protein>
    <submittedName>
        <fullName evidence="1">Uncharacterized protein</fullName>
    </submittedName>
</protein>
<gene>
    <name evidence="1" type="ordered locus">LOC_Os03g16929</name>
</gene>
<evidence type="ECO:0000313" key="1">
    <source>
        <dbReference type="EMBL" id="ABF95268.1"/>
    </source>
</evidence>
<reference evidence="1" key="2">
    <citation type="submission" date="2006-06" db="EMBL/GenBank/DDBJ databases">
        <authorList>
            <person name="Buell R."/>
            <person name="Wing R.A."/>
            <person name="McCombie W.A."/>
            <person name="Ouyang S."/>
        </authorList>
    </citation>
    <scope>NUCLEOTIDE SEQUENCE</scope>
</reference>
<dbReference type="AlphaFoldDB" id="Q10NA0"/>
<accession>Q10NA0</accession>
<proteinExistence type="predicted"/>
<name>Q10NA0_ORYSJ</name>
<reference evidence="1" key="1">
    <citation type="journal article" date="2005" name="Genome Res.">
        <title>Sequence, annotation, and analysis of synteny between rice chromosome 3 and diverged grass species.</title>
        <authorList>
            <consortium name="Rice Chromosome 3 Sequencing Consortium"/>
            <person name="Buell C.R."/>
            <person name="Yuan Q."/>
            <person name="Ouyang S."/>
            <person name="Liu J."/>
            <person name="Zhu W."/>
            <person name="Wang A."/>
            <person name="Maiti R."/>
            <person name="Haas B."/>
            <person name="Wortman J."/>
            <person name="Pertea M."/>
            <person name="Jones K.M."/>
            <person name="Kim M."/>
            <person name="Overton L."/>
            <person name="Tsitrin T."/>
            <person name="Fadrosh D."/>
            <person name="Bera J."/>
            <person name="Weaver B."/>
            <person name="Jin S."/>
            <person name="Johri S."/>
            <person name="Reardon M."/>
            <person name="Webb K."/>
            <person name="Hill J."/>
            <person name="Moffat K."/>
            <person name="Tallon L."/>
            <person name="Van Aken S."/>
            <person name="Lewis M."/>
            <person name="Utterback T."/>
            <person name="Feldblyum T."/>
            <person name="Zismann V."/>
            <person name="Iobst S."/>
            <person name="Hsiao J."/>
            <person name="de Vazeille A.R."/>
            <person name="Salzberg S.L."/>
            <person name="White O."/>
            <person name="Fraser C."/>
            <person name="Yu Y."/>
            <person name="Kim H."/>
            <person name="Rambo T."/>
            <person name="Currie J."/>
            <person name="Collura K."/>
            <person name="Kernodle-Thompson S."/>
            <person name="Wei F."/>
            <person name="Kudrna K."/>
            <person name="Ammiraju J.S."/>
            <person name="Luo M."/>
            <person name="Goicoechea J.L."/>
            <person name="Wing R.A."/>
            <person name="Henry D."/>
            <person name="Oates R."/>
            <person name="Palmer M."/>
            <person name="Pries G."/>
            <person name="Saski C."/>
            <person name="Simmons J."/>
            <person name="Soderlund C."/>
            <person name="Nelson W."/>
            <person name="de la Bastide M."/>
            <person name="Spiegel L."/>
            <person name="Nascimento L."/>
            <person name="Huang E."/>
            <person name="Preston R."/>
            <person name="Zutavern T."/>
            <person name="Palmer L."/>
            <person name="O'Shaughnessy A."/>
            <person name="Dike S."/>
            <person name="McCombie W.R."/>
            <person name="Minx P."/>
            <person name="Cordum H."/>
            <person name="Wilson R."/>
            <person name="Jin W."/>
            <person name="Lee H.R."/>
            <person name="Jiang J."/>
            <person name="Jackson S."/>
        </authorList>
    </citation>
    <scope>NUCLEOTIDE SEQUENCE [LARGE SCALE GENOMIC DNA]</scope>
</reference>